<reference evidence="3 4" key="1">
    <citation type="submission" date="2016-12" db="EMBL/GenBank/DDBJ databases">
        <title>The whole genome sequencing and assembly of Bacillus cohnii DSM 6307T strain.</title>
        <authorList>
            <person name="Lee Y.-J."/>
            <person name="Yi H."/>
            <person name="Bahn Y.-S."/>
            <person name="Kim J.F."/>
            <person name="Lee D.-W."/>
        </authorList>
    </citation>
    <scope>NUCLEOTIDE SEQUENCE [LARGE SCALE GENOMIC DNA]</scope>
    <source>
        <strain evidence="3 4">DSM 6307</strain>
    </source>
</reference>
<dbReference type="GO" id="GO:0008270">
    <property type="term" value="F:zinc ion binding"/>
    <property type="evidence" value="ECO:0007669"/>
    <property type="project" value="InterPro"/>
</dbReference>
<dbReference type="InterPro" id="IPR013022">
    <property type="entry name" value="Xyl_isomerase-like_TIM-brl"/>
</dbReference>
<evidence type="ECO:0000313" key="3">
    <source>
        <dbReference type="EMBL" id="AST94325.1"/>
    </source>
</evidence>
<dbReference type="EMBL" id="CP018866">
    <property type="protein sequence ID" value="AST94325.1"/>
    <property type="molecule type" value="Genomic_DNA"/>
</dbReference>
<dbReference type="GO" id="GO:0008081">
    <property type="term" value="F:phosphoric diester hydrolase activity"/>
    <property type="evidence" value="ECO:0007669"/>
    <property type="project" value="TreeGrafter"/>
</dbReference>
<keyword evidence="3" id="KW-0378">Hydrolase</keyword>
<feature type="domain" description="Xylose isomerase-like TIM barrel" evidence="2">
    <location>
        <begin position="25"/>
        <end position="274"/>
    </location>
</feature>
<dbReference type="GO" id="GO:0006284">
    <property type="term" value="P:base-excision repair"/>
    <property type="evidence" value="ECO:0007669"/>
    <property type="project" value="TreeGrafter"/>
</dbReference>
<gene>
    <name evidence="3" type="ORF">BC6307_11375</name>
</gene>
<dbReference type="GO" id="GO:0003677">
    <property type="term" value="F:DNA binding"/>
    <property type="evidence" value="ECO:0007669"/>
    <property type="project" value="InterPro"/>
</dbReference>
<dbReference type="STRING" id="1314751.GCA_001591425_00150"/>
<dbReference type="NCBIfam" id="TIGR00587">
    <property type="entry name" value="nfo"/>
    <property type="match status" value="1"/>
</dbReference>
<dbReference type="InterPro" id="IPR001719">
    <property type="entry name" value="AP_endonuc_2"/>
</dbReference>
<name>A0A223KXV6_9BACI</name>
<dbReference type="PANTHER" id="PTHR21445:SF0">
    <property type="entry name" value="APURINIC-APYRIMIDINIC ENDONUCLEASE"/>
    <property type="match status" value="1"/>
</dbReference>
<evidence type="ECO:0000259" key="2">
    <source>
        <dbReference type="Pfam" id="PF01261"/>
    </source>
</evidence>
<dbReference type="Gene3D" id="3.20.20.150">
    <property type="entry name" value="Divalent-metal-dependent TIM barrel enzymes"/>
    <property type="match status" value="1"/>
</dbReference>
<protein>
    <submittedName>
        <fullName evidence="3">Endonuclease IV</fullName>
    </submittedName>
</protein>
<dbReference type="CDD" id="cd00019">
    <property type="entry name" value="AP2Ec"/>
    <property type="match status" value="1"/>
</dbReference>
<dbReference type="KEGG" id="bcoh:BC6307_11375"/>
<keyword evidence="4" id="KW-1185">Reference proteome</keyword>
<dbReference type="AlphaFoldDB" id="A0A223KXV6"/>
<dbReference type="PANTHER" id="PTHR21445">
    <property type="entry name" value="ENDONUCLEASE IV ENDODEOXYRIBONUCLEASE IV"/>
    <property type="match status" value="1"/>
</dbReference>
<dbReference type="GO" id="GO:0003906">
    <property type="term" value="F:DNA-(apurinic or apyrimidinic site) endonuclease activity"/>
    <property type="evidence" value="ECO:0007669"/>
    <property type="project" value="TreeGrafter"/>
</dbReference>
<evidence type="ECO:0000313" key="4">
    <source>
        <dbReference type="Proteomes" id="UP000215224"/>
    </source>
</evidence>
<dbReference type="InterPro" id="IPR036237">
    <property type="entry name" value="Xyl_isomerase-like_sf"/>
</dbReference>
<keyword evidence="1" id="KW-0540">Nuclease</keyword>
<sequence length="282" mass="31884">MRRGITLIFGCHVSIRNGYYAAAKTAKQYNASAFQFFPKNPRSLKIKKWDRNDTKLCKDFCTENGILSIAHSPYPTNLIPENEVMLKANVDSIINDLEIIEECGSIGLVVHFGVYKGNNVLHGYEKMIHTLNEVLSRWNGKSLLLIENNAGKGGGMGTTIEELVQIRNLVDYPEKIGFCLDSCHAFASGMWSGDNWEEVEIKGKELGYFQHVKAVHLNNSKYKTGSMKDRHANISNGQITIEQMKRFILSHSLKDLPMILETPSSEGITHKEEINYLIQQFN</sequence>
<accession>A0A223KXV6</accession>
<evidence type="ECO:0000256" key="1">
    <source>
        <dbReference type="ARBA" id="ARBA00022722"/>
    </source>
</evidence>
<dbReference type="Proteomes" id="UP000215224">
    <property type="component" value="Chromosome"/>
</dbReference>
<dbReference type="PROSITE" id="PS51432">
    <property type="entry name" value="AP_NUCLEASE_F2_4"/>
    <property type="match status" value="1"/>
</dbReference>
<dbReference type="Pfam" id="PF01261">
    <property type="entry name" value="AP_endonuc_2"/>
    <property type="match status" value="1"/>
</dbReference>
<dbReference type="SMART" id="SM00518">
    <property type="entry name" value="AP2Ec"/>
    <property type="match status" value="1"/>
</dbReference>
<proteinExistence type="predicted"/>
<dbReference type="SUPFAM" id="SSF51658">
    <property type="entry name" value="Xylose isomerase-like"/>
    <property type="match status" value="1"/>
</dbReference>
<organism evidence="3 4">
    <name type="scientific">Sutcliffiella cohnii</name>
    <dbReference type="NCBI Taxonomy" id="33932"/>
    <lineage>
        <taxon>Bacteria</taxon>
        <taxon>Bacillati</taxon>
        <taxon>Bacillota</taxon>
        <taxon>Bacilli</taxon>
        <taxon>Bacillales</taxon>
        <taxon>Bacillaceae</taxon>
        <taxon>Sutcliffiella</taxon>
    </lineage>
</organism>
<keyword evidence="3" id="KW-0255">Endonuclease</keyword>